<evidence type="ECO:0000313" key="1">
    <source>
        <dbReference type="EMBL" id="SFM59865.1"/>
    </source>
</evidence>
<gene>
    <name evidence="1" type="ORF">SAMN02982985_04627</name>
</gene>
<sequence>MTDGSTLVSICPPPVCVGASTVGASFSKAKAQGDFLSVIEQSGIKAGDGGFQLNVTGKTQLDGGVVSSSDKAIAAGANFLNTAALTTSDIANHASASASSSGYSLSSDMFQKGKYGASKGVLTNALGSTGDEGDSSGQTRGAVSVGAVTIGDEALQLQLSGKSSAEAIAGLNRDTANAHVVAQKQDVQSMKATVEADQAIKQETIKTVTKLTDEAYRSRMEVAPGLYKVECLEASCVNAPKSVTGTLATMDDVKNAIDPNTVVSVNGIFNTLDRALQLTYQNSANIDKTPQNPDGEKPKTIFLMHVEKANNPLSELMGVGYEKLISSLDYGAANFLGYTNGAETYALLLASRGDLPTNSLGHSRGTLIQQSAFTILANRLNESGNTYTNTNLTVRGVGGAANVNDYTAAAAKIINNPAKNEYITYSYFSNDPVSTSIFSGANPGSWTVMDLWQVYDTSHSMHSCYGSGAKDCTQVETPLPFGPKGTTTGNAMLIQYFGGVRLGEDKTSGNVNEDNK</sequence>
<dbReference type="EMBL" id="FOTW01000025">
    <property type="protein sequence ID" value="SFM59865.1"/>
    <property type="molecule type" value="Genomic_DNA"/>
</dbReference>
<accession>A0A1I4S5T7</accession>
<dbReference type="Proteomes" id="UP000199470">
    <property type="component" value="Unassembled WGS sequence"/>
</dbReference>
<dbReference type="RefSeq" id="WP_139236691.1">
    <property type="nucleotide sequence ID" value="NZ_FOTW01000025.1"/>
</dbReference>
<organism evidence="1 2">
    <name type="scientific">Rugamonas rubra</name>
    <dbReference type="NCBI Taxonomy" id="758825"/>
    <lineage>
        <taxon>Bacteria</taxon>
        <taxon>Pseudomonadati</taxon>
        <taxon>Pseudomonadota</taxon>
        <taxon>Betaproteobacteria</taxon>
        <taxon>Burkholderiales</taxon>
        <taxon>Oxalobacteraceae</taxon>
        <taxon>Telluria group</taxon>
        <taxon>Rugamonas</taxon>
    </lineage>
</organism>
<proteinExistence type="predicted"/>
<dbReference type="OrthoDB" id="5666689at2"/>
<protein>
    <submittedName>
        <fullName evidence="1">Filamentous hemagglutinin</fullName>
    </submittedName>
</protein>
<dbReference type="AlphaFoldDB" id="A0A1I4S5T7"/>
<evidence type="ECO:0000313" key="2">
    <source>
        <dbReference type="Proteomes" id="UP000199470"/>
    </source>
</evidence>
<reference evidence="1 2" key="1">
    <citation type="submission" date="2016-10" db="EMBL/GenBank/DDBJ databases">
        <authorList>
            <person name="de Groot N.N."/>
        </authorList>
    </citation>
    <scope>NUCLEOTIDE SEQUENCE [LARGE SCALE GENOMIC DNA]</scope>
    <source>
        <strain evidence="1 2">ATCC 43154</strain>
    </source>
</reference>
<dbReference type="STRING" id="758825.SAMN02982985_04627"/>
<name>A0A1I4S5T7_9BURK</name>
<keyword evidence="2" id="KW-1185">Reference proteome</keyword>